<dbReference type="STRING" id="74649.A0A2P6S7R1"/>
<dbReference type="PANTHER" id="PTHR37261:SF1">
    <property type="entry name" value="40S RIBOSOMAL PROTEIN S27"/>
    <property type="match status" value="1"/>
</dbReference>
<accession>A0A2P6S7R1</accession>
<evidence type="ECO:0000313" key="2">
    <source>
        <dbReference type="EMBL" id="PRQ54689.1"/>
    </source>
</evidence>
<feature type="region of interest" description="Disordered" evidence="1">
    <location>
        <begin position="119"/>
        <end position="148"/>
    </location>
</feature>
<organism evidence="2 3">
    <name type="scientific">Rosa chinensis</name>
    <name type="common">China rose</name>
    <dbReference type="NCBI Taxonomy" id="74649"/>
    <lineage>
        <taxon>Eukaryota</taxon>
        <taxon>Viridiplantae</taxon>
        <taxon>Streptophyta</taxon>
        <taxon>Embryophyta</taxon>
        <taxon>Tracheophyta</taxon>
        <taxon>Spermatophyta</taxon>
        <taxon>Magnoliopsida</taxon>
        <taxon>eudicotyledons</taxon>
        <taxon>Gunneridae</taxon>
        <taxon>Pentapetalae</taxon>
        <taxon>rosids</taxon>
        <taxon>fabids</taxon>
        <taxon>Rosales</taxon>
        <taxon>Rosaceae</taxon>
        <taxon>Rosoideae</taxon>
        <taxon>Rosoideae incertae sedis</taxon>
        <taxon>Rosa</taxon>
    </lineage>
</organism>
<dbReference type="Proteomes" id="UP000238479">
    <property type="component" value="Chromosome 1"/>
</dbReference>
<keyword evidence="3" id="KW-1185">Reference proteome</keyword>
<feature type="compositionally biased region" description="Polar residues" evidence="1">
    <location>
        <begin position="565"/>
        <end position="574"/>
    </location>
</feature>
<feature type="compositionally biased region" description="Acidic residues" evidence="1">
    <location>
        <begin position="461"/>
        <end position="471"/>
    </location>
</feature>
<proteinExistence type="predicted"/>
<feature type="region of interest" description="Disordered" evidence="1">
    <location>
        <begin position="565"/>
        <end position="590"/>
    </location>
</feature>
<evidence type="ECO:0000313" key="3">
    <source>
        <dbReference type="Proteomes" id="UP000238479"/>
    </source>
</evidence>
<feature type="region of interest" description="Disordered" evidence="1">
    <location>
        <begin position="647"/>
        <end position="683"/>
    </location>
</feature>
<feature type="compositionally biased region" description="Basic and acidic residues" evidence="1">
    <location>
        <begin position="576"/>
        <end position="590"/>
    </location>
</feature>
<feature type="compositionally biased region" description="Basic and acidic residues" evidence="1">
    <location>
        <begin position="674"/>
        <end position="683"/>
    </location>
</feature>
<dbReference type="Gramene" id="PRQ54689">
    <property type="protein sequence ID" value="PRQ54689"/>
    <property type="gene ID" value="RchiOBHm_Chr1g0316471"/>
</dbReference>
<name>A0A2P6S7R1_ROSCH</name>
<dbReference type="OMA" id="PCEIKLC"/>
<comment type="caution">
    <text evidence="2">The sequence shown here is derived from an EMBL/GenBank/DDBJ whole genome shotgun (WGS) entry which is preliminary data.</text>
</comment>
<dbReference type="AlphaFoldDB" id="A0A2P6S7R1"/>
<feature type="compositionally biased region" description="Polar residues" evidence="1">
    <location>
        <begin position="658"/>
        <end position="673"/>
    </location>
</feature>
<evidence type="ECO:0000256" key="1">
    <source>
        <dbReference type="SAM" id="MobiDB-lite"/>
    </source>
</evidence>
<protein>
    <submittedName>
        <fullName evidence="2">Uncharacterized protein</fullName>
    </submittedName>
</protein>
<gene>
    <name evidence="2" type="ORF">RchiOBHm_Chr1g0316471</name>
</gene>
<reference evidence="2 3" key="1">
    <citation type="journal article" date="2018" name="Nat. Genet.">
        <title>The Rosa genome provides new insights in the design of modern roses.</title>
        <authorList>
            <person name="Bendahmane M."/>
        </authorList>
    </citation>
    <scope>NUCLEOTIDE SEQUENCE [LARGE SCALE GENOMIC DNA]</scope>
    <source>
        <strain evidence="3">cv. Old Blush</strain>
    </source>
</reference>
<feature type="region of interest" description="Disordered" evidence="1">
    <location>
        <begin position="459"/>
        <end position="481"/>
    </location>
</feature>
<sequence length="822" mass="89697">METQNDTASWSSATNWSVAAGSLVNRVTFESSLSPIDGDALNSPAGSPLILHPPSPDSGPCEITINFTQKHEVQQIYVRSTARIYEIYYAPDLQSDNEYLCTVRCGIAARDEEVLHTADNEEVRSANSNGSPKDISEENLRNGNNLSTSEDDWVEVKVPDGHAVDKKISSLPFKFGSEQALYEATAQMSDVNPCISLTLRLLSLERKDCVYVDEIYVFADPADSVDLENQASTAESSAGSSLMAMFMPTLLQLSKTRSVNPTQQDSQKIGSKASDSTSVATKIQTDIKPSISDHQEVKFLDVSRDTFCSTQSQIPLEVPVTESKSDTAYQHVERSMDLLFSRMGRIEDLLLRFEDKMVKPISSIEARLERVEQQLEVLSKQSQNSGLSTCSRFCAPSFSCVESDSNSFYNSGNDYPSCEAVILGNKDAQFEALPTTPYDMSDSGNPSKLVPGLVVTAPEFSSDDEEEEEDQSSSLVIHPSKNTPRPALTIDYALASALAGFMSLTSTQPQKCTQTFSVEAPEFLNEEDGSPDTKASARVEEIGTEPSMCFGESDGIQNVKDSLADSSRISSYSEENVERSNDEHSVKPDGIHVQHECHEGGEEDKPDGKSGENAVDLANHGMARTDFCQITEEIENGVVITEMSNIANPDKTDIPNGVPQNETDDGFNNTQDDANTKEVTEENSDRCAKEVTEENSDKDVLKNILEFSRASSVVDFEIPVLDVKFTSLESCSATCSLAALLSESPESMTEAPCVRQSDDVPPVGEESSLILVEDREPVGPAPDGNFSVDMDYYSVAEPLSTWDANLQCETSNSHETFAASLI</sequence>
<dbReference type="EMBL" id="PDCK01000039">
    <property type="protein sequence ID" value="PRQ54689.1"/>
    <property type="molecule type" value="Genomic_DNA"/>
</dbReference>
<dbReference type="PANTHER" id="PTHR37261">
    <property type="entry name" value="40S RIBOSOMAL PROTEIN S27"/>
    <property type="match status" value="1"/>
</dbReference>
<dbReference type="OrthoDB" id="1939758at2759"/>